<dbReference type="PROSITE" id="PS50213">
    <property type="entry name" value="FAS1"/>
    <property type="match status" value="2"/>
</dbReference>
<dbReference type="EMBL" id="CAJPEX010000469">
    <property type="protein sequence ID" value="CAG0915880.1"/>
    <property type="molecule type" value="Genomic_DNA"/>
</dbReference>
<reference evidence="2" key="1">
    <citation type="submission" date="2020-11" db="EMBL/GenBank/DDBJ databases">
        <authorList>
            <person name="Tran Van P."/>
        </authorList>
    </citation>
    <scope>NUCLEOTIDE SEQUENCE</scope>
</reference>
<evidence type="ECO:0000313" key="2">
    <source>
        <dbReference type="EMBL" id="CAD7275728.1"/>
    </source>
</evidence>
<dbReference type="Pfam" id="PF02469">
    <property type="entry name" value="Fasciclin"/>
    <property type="match status" value="2"/>
</dbReference>
<dbReference type="GO" id="GO:0050839">
    <property type="term" value="F:cell adhesion molecule binding"/>
    <property type="evidence" value="ECO:0007669"/>
    <property type="project" value="TreeGrafter"/>
</dbReference>
<organism evidence="2">
    <name type="scientific">Notodromas monacha</name>
    <dbReference type="NCBI Taxonomy" id="399045"/>
    <lineage>
        <taxon>Eukaryota</taxon>
        <taxon>Metazoa</taxon>
        <taxon>Ecdysozoa</taxon>
        <taxon>Arthropoda</taxon>
        <taxon>Crustacea</taxon>
        <taxon>Oligostraca</taxon>
        <taxon>Ostracoda</taxon>
        <taxon>Podocopa</taxon>
        <taxon>Podocopida</taxon>
        <taxon>Cypridocopina</taxon>
        <taxon>Cypridoidea</taxon>
        <taxon>Cyprididae</taxon>
        <taxon>Notodromas</taxon>
    </lineage>
</organism>
<feature type="domain" description="FAS1" evidence="1">
    <location>
        <begin position="111"/>
        <end position="248"/>
    </location>
</feature>
<dbReference type="InterPro" id="IPR036378">
    <property type="entry name" value="FAS1_dom_sf"/>
</dbReference>
<dbReference type="InterPro" id="IPR000782">
    <property type="entry name" value="FAS1_domain"/>
</dbReference>
<dbReference type="Proteomes" id="UP000678499">
    <property type="component" value="Unassembled WGS sequence"/>
</dbReference>
<dbReference type="AlphaFoldDB" id="A0A7R9BIK4"/>
<dbReference type="GO" id="GO:0030198">
    <property type="term" value="P:extracellular matrix organization"/>
    <property type="evidence" value="ECO:0007669"/>
    <property type="project" value="TreeGrafter"/>
</dbReference>
<evidence type="ECO:0000313" key="3">
    <source>
        <dbReference type="Proteomes" id="UP000678499"/>
    </source>
</evidence>
<dbReference type="InterPro" id="IPR050904">
    <property type="entry name" value="Adhesion/Biosynth-related"/>
</dbReference>
<dbReference type="PANTHER" id="PTHR10900">
    <property type="entry name" value="PERIOSTIN-RELATED"/>
    <property type="match status" value="1"/>
</dbReference>
<evidence type="ECO:0000259" key="1">
    <source>
        <dbReference type="PROSITE" id="PS50213"/>
    </source>
</evidence>
<keyword evidence="3" id="KW-1185">Reference proteome</keyword>
<dbReference type="GO" id="GO:0005615">
    <property type="term" value="C:extracellular space"/>
    <property type="evidence" value="ECO:0007669"/>
    <property type="project" value="TreeGrafter"/>
</dbReference>
<dbReference type="EMBL" id="OA882506">
    <property type="protein sequence ID" value="CAD7275728.1"/>
    <property type="molecule type" value="Genomic_DNA"/>
</dbReference>
<dbReference type="GO" id="GO:0031012">
    <property type="term" value="C:extracellular matrix"/>
    <property type="evidence" value="ECO:0007669"/>
    <property type="project" value="TreeGrafter"/>
</dbReference>
<dbReference type="OrthoDB" id="286301at2759"/>
<dbReference type="FunFam" id="2.30.180.10:FF:000032">
    <property type="entry name" value="Fasciclin domain-containing protein, putative"/>
    <property type="match status" value="1"/>
</dbReference>
<dbReference type="GO" id="GO:0007155">
    <property type="term" value="P:cell adhesion"/>
    <property type="evidence" value="ECO:0007669"/>
    <property type="project" value="TreeGrafter"/>
</dbReference>
<gene>
    <name evidence="2" type="ORF">NMOB1V02_LOCUS3517</name>
</gene>
<feature type="domain" description="FAS1" evidence="1">
    <location>
        <begin position="1"/>
        <end position="106"/>
    </location>
</feature>
<dbReference type="SMART" id="SM00554">
    <property type="entry name" value="FAS1"/>
    <property type="match status" value="2"/>
</dbReference>
<dbReference type="SUPFAM" id="SSF82153">
    <property type="entry name" value="FAS1 domain"/>
    <property type="match status" value="2"/>
</dbReference>
<accession>A0A7R9BIK4</accession>
<protein>
    <recommendedName>
        <fullName evidence="1">FAS1 domain-containing protein</fullName>
    </recommendedName>
</protein>
<dbReference type="PANTHER" id="PTHR10900:SF124">
    <property type="entry name" value="FI05614P"/>
    <property type="match status" value="1"/>
</dbReference>
<name>A0A7R9BIK4_9CRUS</name>
<dbReference type="Gene3D" id="2.30.180.10">
    <property type="entry name" value="FAS1 domain"/>
    <property type="match status" value="2"/>
</dbReference>
<proteinExistence type="predicted"/>
<sequence length="260" mass="27999">MGPFTVFVPTDEAFGVLPAKLVSDLRADPEKLKEVLLNHVVAGTTLSTAFTESDAVVTANGGKTLRINRYQLAPSTPKILTVNGARILKADATATNGVIHFVNRVLYPYAEQTVVDIMFGCKIFEGVANLLIETNNIDKLSGPGPFTVLAPSTESINRIKSEIDEIVANDKDKAAAIMKYHLLNGTYFSEGLFDRQYLTTEADEGLSVSCAVTTDTFFKRLAGVNDVRVTKPDIVATNGVIHLLDGVLDPGSPLITCNLL</sequence>